<dbReference type="AlphaFoldDB" id="A0A523USW8"/>
<protein>
    <submittedName>
        <fullName evidence="2">Aminopeptidase</fullName>
    </submittedName>
</protein>
<dbReference type="Pfam" id="PF26233">
    <property type="entry name" value="NicX"/>
    <property type="match status" value="1"/>
</dbReference>
<dbReference type="GO" id="GO:0006508">
    <property type="term" value="P:proteolysis"/>
    <property type="evidence" value="ECO:0007669"/>
    <property type="project" value="InterPro"/>
</dbReference>
<organism evidence="2 3">
    <name type="scientific">candidate division TA06 bacterium</name>
    <dbReference type="NCBI Taxonomy" id="2250710"/>
    <lineage>
        <taxon>Bacteria</taxon>
        <taxon>Bacteria division TA06</taxon>
    </lineage>
</organism>
<dbReference type="InterPro" id="IPR058739">
    <property type="entry name" value="NicX"/>
</dbReference>
<name>A0A523USW8_UNCT6</name>
<evidence type="ECO:0000313" key="3">
    <source>
        <dbReference type="Proteomes" id="UP000315525"/>
    </source>
</evidence>
<sequence>MDEMRKAIATALKDCMALKQGEEFLSIGDEPSREIATAFWEVAKEMNAESIYAEIIPRSSHGEEPPPALAAMMARAKCIVAPTSRSLSHTEARKKACEAGARVATLPGITKDILIRGLSADYKTIAQRTVQIRDILTEGKIAHIQSDKGTDLRLSLEGMAGHADTGIIHDPGNFSNLPAGEAFIAPTAGRAEGILVVDGSMAGIGMVEKTITLTIEKGEAVKIEGSRELEKIMEKYGRKARNIAELGVGTNDRARLSGNVLEDEKVLGTVHVAVGDNSTFGGSVSVPVHLDGIIRNPVLTVDGKIVVKDGKLQI</sequence>
<dbReference type="SUPFAM" id="SSF144052">
    <property type="entry name" value="Thermophilic metalloprotease-like"/>
    <property type="match status" value="1"/>
</dbReference>
<gene>
    <name evidence="2" type="ORF">E3J62_06725</name>
</gene>
<dbReference type="EMBL" id="SOJN01000078">
    <property type="protein sequence ID" value="TET45643.1"/>
    <property type="molecule type" value="Genomic_DNA"/>
</dbReference>
<dbReference type="PANTHER" id="PTHR34448">
    <property type="entry name" value="AMINOPEPTIDASE"/>
    <property type="match status" value="1"/>
</dbReference>
<keyword evidence="2" id="KW-0645">Protease</keyword>
<comment type="caution">
    <text evidence="2">The sequence shown here is derived from an EMBL/GenBank/DDBJ whole genome shotgun (WGS) entry which is preliminary data.</text>
</comment>
<keyword evidence="2" id="KW-0378">Hydrolase</keyword>
<evidence type="ECO:0000313" key="2">
    <source>
        <dbReference type="EMBL" id="TET45643.1"/>
    </source>
</evidence>
<dbReference type="GO" id="GO:0004177">
    <property type="term" value="F:aminopeptidase activity"/>
    <property type="evidence" value="ECO:0007669"/>
    <property type="project" value="UniProtKB-KW"/>
</dbReference>
<reference evidence="2 3" key="1">
    <citation type="submission" date="2019-03" db="EMBL/GenBank/DDBJ databases">
        <title>Metabolic potential of uncultured bacteria and archaea associated with petroleum seepage in deep-sea sediments.</title>
        <authorList>
            <person name="Dong X."/>
            <person name="Hubert C."/>
        </authorList>
    </citation>
    <scope>NUCLEOTIDE SEQUENCE [LARGE SCALE GENOMIC DNA]</scope>
    <source>
        <strain evidence="2">E44_bin18</strain>
    </source>
</reference>
<dbReference type="GO" id="GO:0046872">
    <property type="term" value="F:metal ion binding"/>
    <property type="evidence" value="ECO:0007669"/>
    <property type="project" value="UniProtKB-KW"/>
</dbReference>
<proteinExistence type="predicted"/>
<keyword evidence="1" id="KW-0479">Metal-binding</keyword>
<dbReference type="PANTHER" id="PTHR34448:SF1">
    <property type="entry name" value="BLL6088 PROTEIN"/>
    <property type="match status" value="1"/>
</dbReference>
<accession>A0A523USW8</accession>
<dbReference type="InterPro" id="IPR052170">
    <property type="entry name" value="M29_Exopeptidase"/>
</dbReference>
<keyword evidence="2" id="KW-0031">Aminopeptidase</keyword>
<dbReference type="Proteomes" id="UP000315525">
    <property type="component" value="Unassembled WGS sequence"/>
</dbReference>
<evidence type="ECO:0000256" key="1">
    <source>
        <dbReference type="ARBA" id="ARBA00022723"/>
    </source>
</evidence>